<protein>
    <submittedName>
        <fullName evidence="1">Uncharacterized protein</fullName>
    </submittedName>
</protein>
<keyword evidence="2" id="KW-1185">Reference proteome</keyword>
<dbReference type="EMBL" id="CM001881">
    <property type="protein sequence ID" value="EOY21719.1"/>
    <property type="molecule type" value="Genomic_DNA"/>
</dbReference>
<dbReference type="InParanoid" id="A0A061G3Z2"/>
<organism evidence="1 2">
    <name type="scientific">Theobroma cacao</name>
    <name type="common">Cacao</name>
    <name type="synonym">Cocoa</name>
    <dbReference type="NCBI Taxonomy" id="3641"/>
    <lineage>
        <taxon>Eukaryota</taxon>
        <taxon>Viridiplantae</taxon>
        <taxon>Streptophyta</taxon>
        <taxon>Embryophyta</taxon>
        <taxon>Tracheophyta</taxon>
        <taxon>Spermatophyta</taxon>
        <taxon>Magnoliopsida</taxon>
        <taxon>eudicotyledons</taxon>
        <taxon>Gunneridae</taxon>
        <taxon>Pentapetalae</taxon>
        <taxon>rosids</taxon>
        <taxon>malvids</taxon>
        <taxon>Malvales</taxon>
        <taxon>Malvaceae</taxon>
        <taxon>Byttnerioideae</taxon>
        <taxon>Theobroma</taxon>
    </lineage>
</organism>
<sequence length="49" mass="5503">MLHGWLNENCLIRLNMPLSAIFNSVQPGGYFACEFFTSTALREIISLAL</sequence>
<name>A0A061G3Z2_THECC</name>
<dbReference type="AlphaFoldDB" id="A0A061G3Z2"/>
<evidence type="ECO:0000313" key="2">
    <source>
        <dbReference type="Proteomes" id="UP000026915"/>
    </source>
</evidence>
<proteinExistence type="predicted"/>
<dbReference type="Proteomes" id="UP000026915">
    <property type="component" value="Chromosome 3"/>
</dbReference>
<evidence type="ECO:0000313" key="1">
    <source>
        <dbReference type="EMBL" id="EOY21719.1"/>
    </source>
</evidence>
<dbReference type="HOGENOM" id="CLU_3145524_0_0_1"/>
<gene>
    <name evidence="1" type="ORF">TCM_013824</name>
</gene>
<reference evidence="1 2" key="1">
    <citation type="journal article" date="2013" name="Genome Biol.">
        <title>The genome sequence of the most widely cultivated cacao type and its use to identify candidate genes regulating pod color.</title>
        <authorList>
            <person name="Motamayor J.C."/>
            <person name="Mockaitis K."/>
            <person name="Schmutz J."/>
            <person name="Haiminen N."/>
            <person name="Iii D.L."/>
            <person name="Cornejo O."/>
            <person name="Findley S.D."/>
            <person name="Zheng P."/>
            <person name="Utro F."/>
            <person name="Royaert S."/>
            <person name="Saski C."/>
            <person name="Jenkins J."/>
            <person name="Podicheti R."/>
            <person name="Zhao M."/>
            <person name="Scheffler B.E."/>
            <person name="Stack J.C."/>
            <person name="Feltus F.A."/>
            <person name="Mustiga G.M."/>
            <person name="Amores F."/>
            <person name="Phillips W."/>
            <person name="Marelli J.P."/>
            <person name="May G.D."/>
            <person name="Shapiro H."/>
            <person name="Ma J."/>
            <person name="Bustamante C.D."/>
            <person name="Schnell R.J."/>
            <person name="Main D."/>
            <person name="Gilbert D."/>
            <person name="Parida L."/>
            <person name="Kuhn D.N."/>
        </authorList>
    </citation>
    <scope>NUCLEOTIDE SEQUENCE [LARGE SCALE GENOMIC DNA]</scope>
    <source>
        <strain evidence="2">cv. Matina 1-6</strain>
    </source>
</reference>
<dbReference type="Gramene" id="EOY21719">
    <property type="protein sequence ID" value="EOY21719"/>
    <property type="gene ID" value="TCM_013824"/>
</dbReference>
<accession>A0A061G3Z2</accession>